<dbReference type="KEGG" id="phao:HF685_05760"/>
<feature type="region of interest" description="Disordered" evidence="1">
    <location>
        <begin position="53"/>
        <end position="72"/>
    </location>
</feature>
<evidence type="ECO:0000256" key="1">
    <source>
        <dbReference type="SAM" id="MobiDB-lite"/>
    </source>
</evidence>
<accession>A0A6H2DKH3</accession>
<reference evidence="2 3" key="1">
    <citation type="submission" date="2020-04" db="EMBL/GenBank/DDBJ databases">
        <title>Genome sequence for Sphingorhabdus sp. strain M1.</title>
        <authorList>
            <person name="Park S.-J."/>
        </authorList>
    </citation>
    <scope>NUCLEOTIDE SEQUENCE [LARGE SCALE GENOMIC DNA]</scope>
    <source>
        <strain evidence="2 3">JK6</strain>
    </source>
</reference>
<gene>
    <name evidence="2" type="ORF">HF685_05760</name>
</gene>
<dbReference type="Proteomes" id="UP000501600">
    <property type="component" value="Chromosome"/>
</dbReference>
<dbReference type="RefSeq" id="WP_168818686.1">
    <property type="nucleotide sequence ID" value="NZ_CP051217.1"/>
</dbReference>
<evidence type="ECO:0008006" key="4">
    <source>
        <dbReference type="Google" id="ProtNLM"/>
    </source>
</evidence>
<dbReference type="Pfam" id="PF13432">
    <property type="entry name" value="TPR_16"/>
    <property type="match status" value="1"/>
</dbReference>
<organism evidence="2 3">
    <name type="scientific">Parasphingorhabdus halotolerans</name>
    <dbReference type="NCBI Taxonomy" id="2725558"/>
    <lineage>
        <taxon>Bacteria</taxon>
        <taxon>Pseudomonadati</taxon>
        <taxon>Pseudomonadota</taxon>
        <taxon>Alphaproteobacteria</taxon>
        <taxon>Sphingomonadales</taxon>
        <taxon>Sphingomonadaceae</taxon>
        <taxon>Parasphingorhabdus</taxon>
    </lineage>
</organism>
<dbReference type="AlphaFoldDB" id="A0A6H2DKH3"/>
<evidence type="ECO:0000313" key="3">
    <source>
        <dbReference type="Proteomes" id="UP000501600"/>
    </source>
</evidence>
<name>A0A6H2DKH3_9SPHN</name>
<evidence type="ECO:0000313" key="2">
    <source>
        <dbReference type="EMBL" id="QJB68844.1"/>
    </source>
</evidence>
<dbReference type="EMBL" id="CP051217">
    <property type="protein sequence ID" value="QJB68844.1"/>
    <property type="molecule type" value="Genomic_DNA"/>
</dbReference>
<sequence length="106" mass="11175">MVTPSPFASPLLAQAAAPAPSPEQVAADQLMADENWEGAVTAFRKLLKSDPDNAANRASLGQAQHRGGNAKAARQSYLKALENGFQPASRLRYRLALIALETGDSG</sequence>
<dbReference type="Gene3D" id="1.25.40.10">
    <property type="entry name" value="Tetratricopeptide repeat domain"/>
    <property type="match status" value="1"/>
</dbReference>
<dbReference type="SUPFAM" id="SSF48452">
    <property type="entry name" value="TPR-like"/>
    <property type="match status" value="1"/>
</dbReference>
<proteinExistence type="predicted"/>
<feature type="region of interest" description="Disordered" evidence="1">
    <location>
        <begin position="1"/>
        <end position="26"/>
    </location>
</feature>
<dbReference type="InterPro" id="IPR011990">
    <property type="entry name" value="TPR-like_helical_dom_sf"/>
</dbReference>
<protein>
    <recommendedName>
        <fullName evidence="4">Tetratricopeptide repeat protein</fullName>
    </recommendedName>
</protein>
<keyword evidence="3" id="KW-1185">Reference proteome</keyword>